<protein>
    <submittedName>
        <fullName evidence="3">Outer membrane protein assembly factor BamB, contains PQQ-like beta-propeller repeat</fullName>
    </submittedName>
</protein>
<dbReference type="AlphaFoldDB" id="A0A1C6STR1"/>
<dbReference type="Proteomes" id="UP000198959">
    <property type="component" value="Unassembled WGS sequence"/>
</dbReference>
<evidence type="ECO:0000313" key="4">
    <source>
        <dbReference type="Proteomes" id="UP000198959"/>
    </source>
</evidence>
<proteinExistence type="predicted"/>
<dbReference type="InterPro" id="IPR011047">
    <property type="entry name" value="Quinoprotein_ADH-like_sf"/>
</dbReference>
<name>A0A1C6STR1_9ACTN</name>
<dbReference type="Pfam" id="PF13360">
    <property type="entry name" value="PQQ_2"/>
    <property type="match status" value="1"/>
</dbReference>
<gene>
    <name evidence="3" type="ORF">GA0074692_3471</name>
</gene>
<dbReference type="InterPro" id="IPR015943">
    <property type="entry name" value="WD40/YVTN_repeat-like_dom_sf"/>
</dbReference>
<dbReference type="OrthoDB" id="3343890at2"/>
<reference evidence="4" key="1">
    <citation type="submission" date="2016-06" db="EMBL/GenBank/DDBJ databases">
        <authorList>
            <person name="Varghese N."/>
            <person name="Submissions Spin"/>
        </authorList>
    </citation>
    <scope>NUCLEOTIDE SEQUENCE [LARGE SCALE GENOMIC DNA]</scope>
    <source>
        <strain evidence="4">DSM 43817</strain>
    </source>
</reference>
<feature type="domain" description="Pyrrolo-quinoline quinone repeat" evidence="2">
    <location>
        <begin position="104"/>
        <end position="257"/>
    </location>
</feature>
<dbReference type="RefSeq" id="WP_091645807.1">
    <property type="nucleotide sequence ID" value="NZ_FMHW01000002.1"/>
</dbReference>
<dbReference type="EMBL" id="FMHW01000002">
    <property type="protein sequence ID" value="SCL33024.1"/>
    <property type="molecule type" value="Genomic_DNA"/>
</dbReference>
<dbReference type="SUPFAM" id="SSF50998">
    <property type="entry name" value="Quinoprotein alcohol dehydrogenase-like"/>
    <property type="match status" value="1"/>
</dbReference>
<organism evidence="3 4">
    <name type="scientific">Micromonospora pallida</name>
    <dbReference type="NCBI Taxonomy" id="145854"/>
    <lineage>
        <taxon>Bacteria</taxon>
        <taxon>Bacillati</taxon>
        <taxon>Actinomycetota</taxon>
        <taxon>Actinomycetes</taxon>
        <taxon>Micromonosporales</taxon>
        <taxon>Micromonosporaceae</taxon>
        <taxon>Micromonospora</taxon>
    </lineage>
</organism>
<evidence type="ECO:0000313" key="3">
    <source>
        <dbReference type="EMBL" id="SCL33024.1"/>
    </source>
</evidence>
<evidence type="ECO:0000256" key="1">
    <source>
        <dbReference type="SAM" id="MobiDB-lite"/>
    </source>
</evidence>
<evidence type="ECO:0000259" key="2">
    <source>
        <dbReference type="Pfam" id="PF13360"/>
    </source>
</evidence>
<dbReference type="InterPro" id="IPR002372">
    <property type="entry name" value="PQQ_rpt_dom"/>
</dbReference>
<keyword evidence="4" id="KW-1185">Reference proteome</keyword>
<sequence>MALIDLGELRDEPGPDLTMRRRPGTGRRWRVGLVFVLVLTTLGPAVPAPRRASTTVPARSGSEAFLVGDQFLVVGPPTDGGRGDRDLTAYDLPGDGPPPSTLRRRWRVTVPGVSRFWPVTAVDRVLLIVSNRGGPAGHLTVALDTATGRERWRQAGSPMLTEGGAVLLTAPVEEGGQVARVVDPATGTARWSVPTKPGRTDFRFADQGVDRVVRTLPSGRVEVRDADSGRVLADEQVRPGGQAAGERGQVVGDLLVVLRDDPPTVDAYGLDRLIRHWTVSGPAVSYLSSCGVALCVWEQTGGLRVLDRATGRTAWSDRRWMGAFPVGDRLVATTSAGLTREQIFLLDLATGRVLADLGSWNGVQTPIGGRPPVASRQIRDRGLLVAEFDVEAGRPRILDVLPGDYADCRFHPDLLLCQRLDGSFQLSWLSD</sequence>
<dbReference type="Gene3D" id="2.130.10.10">
    <property type="entry name" value="YVTN repeat-like/Quinoprotein amine dehydrogenase"/>
    <property type="match status" value="1"/>
</dbReference>
<accession>A0A1C6STR1</accession>
<feature type="region of interest" description="Disordered" evidence="1">
    <location>
        <begin position="77"/>
        <end position="98"/>
    </location>
</feature>